<feature type="non-terminal residue" evidence="1">
    <location>
        <position position="203"/>
    </location>
</feature>
<evidence type="ECO:0000313" key="1">
    <source>
        <dbReference type="EMBL" id="CAG8763900.1"/>
    </source>
</evidence>
<gene>
    <name evidence="1" type="ORF">DHETER_LOCUS15444</name>
</gene>
<proteinExistence type="predicted"/>
<dbReference type="EMBL" id="CAJVPU010052771">
    <property type="protein sequence ID" value="CAG8763900.1"/>
    <property type="molecule type" value="Genomic_DNA"/>
</dbReference>
<dbReference type="Proteomes" id="UP000789702">
    <property type="component" value="Unassembled WGS sequence"/>
</dbReference>
<name>A0ACA9QUM4_9GLOM</name>
<sequence length="203" mass="23578">FEGKDYTNAQLSYKKDNMHSYKGKRQLNETETGEEQNLDKKPRYTNIYRKPSKHNCENKENKPSSSTSFESIVQQKRRLSVMNMNRKTESSNTYNTGKAKLAEREIPELQEFDTNNTVPVSQPPIHINTKPGKKEGKERTKPQADNFTQHEALAEILKKLSKIEKDYESILLSGALAPNQIHKDQEELERTILEQIRKEHYLA</sequence>
<reference evidence="1" key="1">
    <citation type="submission" date="2021-06" db="EMBL/GenBank/DDBJ databases">
        <authorList>
            <person name="Kallberg Y."/>
            <person name="Tangrot J."/>
            <person name="Rosling A."/>
        </authorList>
    </citation>
    <scope>NUCLEOTIDE SEQUENCE</scope>
    <source>
        <strain evidence="1">IL203A</strain>
    </source>
</reference>
<accession>A0ACA9QUM4</accession>
<keyword evidence="2" id="KW-1185">Reference proteome</keyword>
<feature type="non-terminal residue" evidence="1">
    <location>
        <position position="1"/>
    </location>
</feature>
<protein>
    <submittedName>
        <fullName evidence="1">10683_t:CDS:1</fullName>
    </submittedName>
</protein>
<organism evidence="1 2">
    <name type="scientific">Dentiscutata heterogama</name>
    <dbReference type="NCBI Taxonomy" id="1316150"/>
    <lineage>
        <taxon>Eukaryota</taxon>
        <taxon>Fungi</taxon>
        <taxon>Fungi incertae sedis</taxon>
        <taxon>Mucoromycota</taxon>
        <taxon>Glomeromycotina</taxon>
        <taxon>Glomeromycetes</taxon>
        <taxon>Diversisporales</taxon>
        <taxon>Gigasporaceae</taxon>
        <taxon>Dentiscutata</taxon>
    </lineage>
</organism>
<comment type="caution">
    <text evidence="1">The sequence shown here is derived from an EMBL/GenBank/DDBJ whole genome shotgun (WGS) entry which is preliminary data.</text>
</comment>
<evidence type="ECO:0000313" key="2">
    <source>
        <dbReference type="Proteomes" id="UP000789702"/>
    </source>
</evidence>